<dbReference type="EMBL" id="BAABEX010000007">
    <property type="protein sequence ID" value="GAA4420764.1"/>
    <property type="molecule type" value="Genomic_DNA"/>
</dbReference>
<organism evidence="1 2">
    <name type="scientific">Acidovorax lacteus</name>
    <dbReference type="NCBI Taxonomy" id="1924988"/>
    <lineage>
        <taxon>Bacteria</taxon>
        <taxon>Pseudomonadati</taxon>
        <taxon>Pseudomonadota</taxon>
        <taxon>Betaproteobacteria</taxon>
        <taxon>Burkholderiales</taxon>
        <taxon>Comamonadaceae</taxon>
        <taxon>Acidovorax</taxon>
    </lineage>
</organism>
<name>A0ABP8L1I4_9BURK</name>
<dbReference type="PANTHER" id="PTHR40031:SF1">
    <property type="entry name" value="MEMBRANE-BOUND METAL-DEPENDENT HYDROLASE"/>
    <property type="match status" value="1"/>
</dbReference>
<keyword evidence="2" id="KW-1185">Reference proteome</keyword>
<evidence type="ECO:0000313" key="1">
    <source>
        <dbReference type="EMBL" id="GAA4420764.1"/>
    </source>
</evidence>
<evidence type="ECO:0000313" key="2">
    <source>
        <dbReference type="Proteomes" id="UP001501788"/>
    </source>
</evidence>
<dbReference type="GO" id="GO:0016787">
    <property type="term" value="F:hydrolase activity"/>
    <property type="evidence" value="ECO:0007669"/>
    <property type="project" value="UniProtKB-KW"/>
</dbReference>
<proteinExistence type="predicted"/>
<dbReference type="PANTHER" id="PTHR40031">
    <property type="entry name" value="HYPOTHETICAL MEMBRANE SPANNING PROTEIN"/>
    <property type="match status" value="1"/>
</dbReference>
<keyword evidence="1" id="KW-0378">Hydrolase</keyword>
<protein>
    <submittedName>
        <fullName evidence="1">Metal-dependent hydrolase</fullName>
    </submittedName>
</protein>
<dbReference type="InterPro" id="IPR053170">
    <property type="entry name" value="Transcription_regulator"/>
</dbReference>
<sequence length="362" mass="39665">MDSVSQFALGAALTTAVLAGRTAPWKAVLWGGAMGTLPDLDTFVRHGDPILDMVRHRAESHSLIYLSVLSLPLGWVGARWLGRPQTSDATAPQTQVSSAHASAWQRWWFATWLTLFTHPLLDWMTVYGTQLAQPFSDHPFGLGSIFIIDPLYTLPLLLALAVALVSQRVGTVRKACLLGLALSTAYLGWSAAAQQHVRQVVKASLAAQGIQAERVLVTPTPFNTVLWRAVAVEDGRYWEGFHSLLDGGRPMRWKAYDRGAALISTHAALPAVQRIAAFSHGFYRMGLEGGQVTLTDLRMGQEPFYTFHFLLGTADELARGSVTVEQRWMRPPLDGALPRLWQRLRGADIELMPPTAPVAAPG</sequence>
<accession>A0ABP8L1I4</accession>
<dbReference type="Proteomes" id="UP001501788">
    <property type="component" value="Unassembled WGS sequence"/>
</dbReference>
<dbReference type="InterPro" id="IPR007404">
    <property type="entry name" value="YdjM-like"/>
</dbReference>
<dbReference type="Pfam" id="PF04307">
    <property type="entry name" value="YdjM"/>
    <property type="match status" value="1"/>
</dbReference>
<comment type="caution">
    <text evidence="1">The sequence shown here is derived from an EMBL/GenBank/DDBJ whole genome shotgun (WGS) entry which is preliminary data.</text>
</comment>
<reference evidence="2" key="1">
    <citation type="journal article" date="2019" name="Int. J. Syst. Evol. Microbiol.">
        <title>The Global Catalogue of Microorganisms (GCM) 10K type strain sequencing project: providing services to taxonomists for standard genome sequencing and annotation.</title>
        <authorList>
            <consortium name="The Broad Institute Genomics Platform"/>
            <consortium name="The Broad Institute Genome Sequencing Center for Infectious Disease"/>
            <person name="Wu L."/>
            <person name="Ma J."/>
        </authorList>
    </citation>
    <scope>NUCLEOTIDE SEQUENCE [LARGE SCALE GENOMIC DNA]</scope>
    <source>
        <strain evidence="2">JCM 31890</strain>
    </source>
</reference>
<gene>
    <name evidence="1" type="ORF">GCM10023090_08870</name>
</gene>
<dbReference type="RefSeq" id="WP_345061565.1">
    <property type="nucleotide sequence ID" value="NZ_BAABEX010000007.1"/>
</dbReference>